<dbReference type="AlphaFoldDB" id="A0A0N4TCI1"/>
<organism evidence="3">
    <name type="scientific">Brugia pahangi</name>
    <name type="common">Filarial nematode worm</name>
    <dbReference type="NCBI Taxonomy" id="6280"/>
    <lineage>
        <taxon>Eukaryota</taxon>
        <taxon>Metazoa</taxon>
        <taxon>Ecdysozoa</taxon>
        <taxon>Nematoda</taxon>
        <taxon>Chromadorea</taxon>
        <taxon>Rhabditida</taxon>
        <taxon>Spirurina</taxon>
        <taxon>Spiruromorpha</taxon>
        <taxon>Filarioidea</taxon>
        <taxon>Onchocercidae</taxon>
        <taxon>Brugia</taxon>
    </lineage>
</organism>
<dbReference type="WBParaSite" id="BPAG_0000591901-mRNA-1">
    <property type="protein sequence ID" value="BPAG_0000591901-mRNA-1"/>
    <property type="gene ID" value="BPAG_0000591901"/>
</dbReference>
<reference evidence="3" key="1">
    <citation type="submission" date="2017-02" db="UniProtKB">
        <authorList>
            <consortium name="WormBaseParasite"/>
        </authorList>
    </citation>
    <scope>IDENTIFICATION</scope>
</reference>
<reference evidence="1 2" key="2">
    <citation type="submission" date="2018-11" db="EMBL/GenBank/DDBJ databases">
        <authorList>
            <consortium name="Pathogen Informatics"/>
        </authorList>
    </citation>
    <scope>NUCLEOTIDE SEQUENCE [LARGE SCALE GENOMIC DNA]</scope>
</reference>
<dbReference type="Proteomes" id="UP000278627">
    <property type="component" value="Unassembled WGS sequence"/>
</dbReference>
<evidence type="ECO:0000313" key="3">
    <source>
        <dbReference type="WBParaSite" id="BPAG_0000591901-mRNA-1"/>
    </source>
</evidence>
<proteinExistence type="predicted"/>
<name>A0A0N4TCI1_BRUPA</name>
<accession>A0A0N4TCI1</accession>
<dbReference type="EMBL" id="UZAD01004690">
    <property type="protein sequence ID" value="VDN87068.1"/>
    <property type="molecule type" value="Genomic_DNA"/>
</dbReference>
<protein>
    <submittedName>
        <fullName evidence="1 3">Uncharacterized protein</fullName>
    </submittedName>
</protein>
<sequence>MRDVRVSELFSDISSSIPTLRTERAAPNATAGNRRQLLKFTKMEKSQSDQFGINKLQRKQRIKALHRKDFV</sequence>
<evidence type="ECO:0000313" key="1">
    <source>
        <dbReference type="EMBL" id="VDN87068.1"/>
    </source>
</evidence>
<gene>
    <name evidence="1" type="ORF">BPAG_LOCUS5882</name>
</gene>
<keyword evidence="2" id="KW-1185">Reference proteome</keyword>
<evidence type="ECO:0000313" key="2">
    <source>
        <dbReference type="Proteomes" id="UP000278627"/>
    </source>
</evidence>